<evidence type="ECO:0000259" key="6">
    <source>
        <dbReference type="PROSITE" id="PS51900"/>
    </source>
</evidence>
<dbReference type="InterPro" id="IPR002104">
    <property type="entry name" value="Integrase_catalytic"/>
</dbReference>
<evidence type="ECO:0000313" key="8">
    <source>
        <dbReference type="Proteomes" id="UP000193928"/>
    </source>
</evidence>
<dbReference type="GO" id="GO:0003677">
    <property type="term" value="F:DNA binding"/>
    <property type="evidence" value="ECO:0007669"/>
    <property type="project" value="UniProtKB-UniRule"/>
</dbReference>
<keyword evidence="8" id="KW-1185">Reference proteome</keyword>
<dbReference type="PROSITE" id="PS51898">
    <property type="entry name" value="TYR_RECOMBINASE"/>
    <property type="match status" value="1"/>
</dbReference>
<dbReference type="InterPro" id="IPR011010">
    <property type="entry name" value="DNA_brk_join_enz"/>
</dbReference>
<comment type="caution">
    <text evidence="7">The sequence shown here is derived from an EMBL/GenBank/DDBJ whole genome shotgun (WGS) entry which is preliminary data.</text>
</comment>
<feature type="non-terminal residue" evidence="7">
    <location>
        <position position="1"/>
    </location>
</feature>
<dbReference type="PANTHER" id="PTHR30349">
    <property type="entry name" value="PHAGE INTEGRASE-RELATED"/>
    <property type="match status" value="1"/>
</dbReference>
<evidence type="ECO:0000256" key="4">
    <source>
        <dbReference type="PROSITE-ProRule" id="PRU01248"/>
    </source>
</evidence>
<dbReference type="Gene3D" id="1.10.150.130">
    <property type="match status" value="1"/>
</dbReference>
<dbReference type="GO" id="GO:0015074">
    <property type="term" value="P:DNA integration"/>
    <property type="evidence" value="ECO:0007669"/>
    <property type="project" value="InterPro"/>
</dbReference>
<evidence type="ECO:0000256" key="2">
    <source>
        <dbReference type="ARBA" id="ARBA00023125"/>
    </source>
</evidence>
<dbReference type="Pfam" id="PF00589">
    <property type="entry name" value="Phage_integrase"/>
    <property type="match status" value="1"/>
</dbReference>
<organism evidence="7 8">
    <name type="scientific">Mycobacterium gordonae</name>
    <dbReference type="NCBI Taxonomy" id="1778"/>
    <lineage>
        <taxon>Bacteria</taxon>
        <taxon>Bacillati</taxon>
        <taxon>Actinomycetota</taxon>
        <taxon>Actinomycetes</taxon>
        <taxon>Mycobacteriales</taxon>
        <taxon>Mycobacteriaceae</taxon>
        <taxon>Mycobacterium</taxon>
    </lineage>
</organism>
<dbReference type="Gene3D" id="1.10.443.10">
    <property type="entry name" value="Intergrase catalytic core"/>
    <property type="match status" value="1"/>
</dbReference>
<dbReference type="PROSITE" id="PS51900">
    <property type="entry name" value="CB"/>
    <property type="match status" value="1"/>
</dbReference>
<dbReference type="RefSeq" id="WP_085088207.1">
    <property type="nucleotide sequence ID" value="NZ_LQOY01000164.1"/>
</dbReference>
<dbReference type="InterPro" id="IPR044068">
    <property type="entry name" value="CB"/>
</dbReference>
<dbReference type="InterPro" id="IPR010998">
    <property type="entry name" value="Integrase_recombinase_N"/>
</dbReference>
<reference evidence="7 8" key="1">
    <citation type="submission" date="2016-01" db="EMBL/GenBank/DDBJ databases">
        <title>The new phylogeny of the genus Mycobacterium.</title>
        <authorList>
            <person name="Tarcisio F."/>
            <person name="Conor M."/>
            <person name="Antonella G."/>
            <person name="Elisabetta G."/>
            <person name="Giulia F.S."/>
            <person name="Sara T."/>
            <person name="Anna F."/>
            <person name="Clotilde B."/>
            <person name="Roberto B."/>
            <person name="Veronica D.S."/>
            <person name="Fabio R."/>
            <person name="Monica P."/>
            <person name="Olivier J."/>
            <person name="Enrico T."/>
            <person name="Nicola S."/>
        </authorList>
    </citation>
    <scope>NUCLEOTIDE SEQUENCE [LARGE SCALE GENOMIC DNA]</scope>
    <source>
        <strain evidence="7 8">DSM 44160</strain>
    </source>
</reference>
<dbReference type="PANTHER" id="PTHR30349:SF41">
    <property type="entry name" value="INTEGRASE_RECOMBINASE PROTEIN MJ0367-RELATED"/>
    <property type="match status" value="1"/>
</dbReference>
<dbReference type="Proteomes" id="UP000193928">
    <property type="component" value="Unassembled WGS sequence"/>
</dbReference>
<dbReference type="EMBL" id="LQOY01000164">
    <property type="protein sequence ID" value="ORV76749.1"/>
    <property type="molecule type" value="Genomic_DNA"/>
</dbReference>
<accession>A0A1X1VZD2</accession>
<dbReference type="GO" id="GO:0006310">
    <property type="term" value="P:DNA recombination"/>
    <property type="evidence" value="ECO:0007669"/>
    <property type="project" value="UniProtKB-KW"/>
</dbReference>
<dbReference type="InterPro" id="IPR050090">
    <property type="entry name" value="Tyrosine_recombinase_XerCD"/>
</dbReference>
<feature type="domain" description="Core-binding (CB)" evidence="6">
    <location>
        <begin position="1"/>
        <end position="91"/>
    </location>
</feature>
<gene>
    <name evidence="7" type="ORF">AWC08_33150</name>
</gene>
<keyword evidence="2 4" id="KW-0238">DNA-binding</keyword>
<name>A0A1X1VZD2_MYCGO</name>
<dbReference type="AlphaFoldDB" id="A0A1X1VZD2"/>
<proteinExistence type="inferred from homology"/>
<evidence type="ECO:0008006" key="9">
    <source>
        <dbReference type="Google" id="ProtNLM"/>
    </source>
</evidence>
<sequence length="348" mass="39204">LSHHLLAEVVPNQAVTVVLSQVDIETYAAKVAKFLTWCSLNGLDWTTLSFADLTRYKRFIEREPLADGRPRSGRTTNMYLIVLCEFLRFASREGLVDQALVDRLSEPKFLRYLPRGFDPGEDGQRRLVQARTLKVCEYEKPPESLEPDETAAVLRACQNPRDLFLARVMLDMGLRIGEVLGLRRSDIHFLPDSSMLGCSTPGPHLHVYRRQNTNGSTAKSRYPRSVPASTAVVDAYREYWDVRQDVVPDSVSDFVFVNLYGAEPDTPMAYPNAKRCMDRIAKTAGVTLRPHMLRHTAATTWLRHGERIDVVQELLGHASPASTQVYLHPSEEEKRAAVDRLALGKGLS</sequence>
<evidence type="ECO:0000256" key="1">
    <source>
        <dbReference type="ARBA" id="ARBA00008857"/>
    </source>
</evidence>
<protein>
    <recommendedName>
        <fullName evidence="9">Integrase</fullName>
    </recommendedName>
</protein>
<evidence type="ECO:0000313" key="7">
    <source>
        <dbReference type="EMBL" id="ORV76749.1"/>
    </source>
</evidence>
<dbReference type="InterPro" id="IPR013762">
    <property type="entry name" value="Integrase-like_cat_sf"/>
</dbReference>
<dbReference type="SUPFAM" id="SSF56349">
    <property type="entry name" value="DNA breaking-rejoining enzymes"/>
    <property type="match status" value="1"/>
</dbReference>
<evidence type="ECO:0000256" key="3">
    <source>
        <dbReference type="ARBA" id="ARBA00023172"/>
    </source>
</evidence>
<feature type="domain" description="Tyr recombinase" evidence="5">
    <location>
        <begin position="140"/>
        <end position="339"/>
    </location>
</feature>
<evidence type="ECO:0000259" key="5">
    <source>
        <dbReference type="PROSITE" id="PS51898"/>
    </source>
</evidence>
<keyword evidence="3" id="KW-0233">DNA recombination</keyword>
<comment type="similarity">
    <text evidence="1">Belongs to the 'phage' integrase family.</text>
</comment>